<gene>
    <name evidence="6" type="ORF">BTW10_02960</name>
</gene>
<evidence type="ECO:0000313" key="7">
    <source>
        <dbReference type="Proteomes" id="UP000186806"/>
    </source>
</evidence>
<evidence type="ECO:0000313" key="6">
    <source>
        <dbReference type="EMBL" id="OLO12446.1"/>
    </source>
</evidence>
<feature type="transmembrane region" description="Helical" evidence="5">
    <location>
        <begin position="51"/>
        <end position="71"/>
    </location>
</feature>
<proteinExistence type="predicted"/>
<keyword evidence="2 5" id="KW-0812">Transmembrane</keyword>
<dbReference type="InterPro" id="IPR012451">
    <property type="entry name" value="DUF1656"/>
</dbReference>
<keyword evidence="3 5" id="KW-1133">Transmembrane helix</keyword>
<dbReference type="Proteomes" id="UP000186806">
    <property type="component" value="Unassembled WGS sequence"/>
</dbReference>
<evidence type="ECO:0000256" key="3">
    <source>
        <dbReference type="ARBA" id="ARBA00022989"/>
    </source>
</evidence>
<dbReference type="AlphaFoldDB" id="A0A1Q8TFK8"/>
<name>A0A1Q8TFK8_9GAMM</name>
<dbReference type="STRING" id="223900.GCA_000821045_01782"/>
<reference evidence="6 7" key="1">
    <citation type="submission" date="2016-12" db="EMBL/GenBank/DDBJ databases">
        <title>Draft genome sequences of strains Salinicola socius SMB35, Salinicola sp. MH3R3-1 and Chromohalobacter sp. SMB17 from the Verkhnekamsk potash mining region of Russia.</title>
        <authorList>
            <person name="Mavrodi D.V."/>
            <person name="Olsson B.E."/>
            <person name="Korsakova E.S."/>
            <person name="Pyankova A."/>
            <person name="Mavrodi O.V."/>
            <person name="Plotnikova E.G."/>
        </authorList>
    </citation>
    <scope>NUCLEOTIDE SEQUENCE [LARGE SCALE GENOMIC DNA]</scope>
    <source>
        <strain evidence="6 7">SMB17</strain>
    </source>
</reference>
<evidence type="ECO:0000256" key="5">
    <source>
        <dbReference type="SAM" id="Phobius"/>
    </source>
</evidence>
<keyword evidence="7" id="KW-1185">Reference proteome</keyword>
<keyword evidence="4 5" id="KW-0472">Membrane</keyword>
<dbReference type="EMBL" id="MSDQ01000006">
    <property type="protein sequence ID" value="OLO12446.1"/>
    <property type="molecule type" value="Genomic_DNA"/>
</dbReference>
<sequence length="72" mass="7759">MGLKEIAVGGIYLSPLLIYALLGFIGALIVRTVLHRLVGQHIPWFEAWFDAALFVIITVAVAFAFSSTAGIV</sequence>
<organism evidence="6 7">
    <name type="scientific">Chromohalobacter japonicus</name>
    <dbReference type="NCBI Taxonomy" id="223900"/>
    <lineage>
        <taxon>Bacteria</taxon>
        <taxon>Pseudomonadati</taxon>
        <taxon>Pseudomonadota</taxon>
        <taxon>Gammaproteobacteria</taxon>
        <taxon>Oceanospirillales</taxon>
        <taxon>Halomonadaceae</taxon>
        <taxon>Chromohalobacter</taxon>
    </lineage>
</organism>
<keyword evidence="1" id="KW-1003">Cell membrane</keyword>
<dbReference type="Pfam" id="PF07869">
    <property type="entry name" value="DUF1656"/>
    <property type="match status" value="1"/>
</dbReference>
<accession>A0A1Q8TFK8</accession>
<dbReference type="RefSeq" id="WP_075368089.1">
    <property type="nucleotide sequence ID" value="NZ_MSDQ01000006.1"/>
</dbReference>
<protein>
    <submittedName>
        <fullName evidence="6">DUF1656 domain-containing protein</fullName>
    </submittedName>
</protein>
<evidence type="ECO:0000256" key="2">
    <source>
        <dbReference type="ARBA" id="ARBA00022692"/>
    </source>
</evidence>
<evidence type="ECO:0000256" key="4">
    <source>
        <dbReference type="ARBA" id="ARBA00023136"/>
    </source>
</evidence>
<evidence type="ECO:0000256" key="1">
    <source>
        <dbReference type="ARBA" id="ARBA00022475"/>
    </source>
</evidence>
<comment type="caution">
    <text evidence="6">The sequence shown here is derived from an EMBL/GenBank/DDBJ whole genome shotgun (WGS) entry which is preliminary data.</text>
</comment>
<feature type="transmembrane region" description="Helical" evidence="5">
    <location>
        <begin position="6"/>
        <end position="30"/>
    </location>
</feature>